<dbReference type="EMBL" id="CAJVRL010000070">
    <property type="protein sequence ID" value="CAG8956209.1"/>
    <property type="molecule type" value="Genomic_DNA"/>
</dbReference>
<dbReference type="AlphaFoldDB" id="A0A9N9PJT7"/>
<comment type="caution">
    <text evidence="1">The sequence shown here is derived from an EMBL/GenBank/DDBJ whole genome shotgun (WGS) entry which is preliminary data.</text>
</comment>
<name>A0A9N9PJT7_9HELO</name>
<reference evidence="1" key="1">
    <citation type="submission" date="2021-07" db="EMBL/GenBank/DDBJ databases">
        <authorList>
            <person name="Durling M."/>
        </authorList>
    </citation>
    <scope>NUCLEOTIDE SEQUENCE</scope>
</reference>
<dbReference type="OrthoDB" id="3557023at2759"/>
<protein>
    <submittedName>
        <fullName evidence="1">Uncharacterized protein</fullName>
    </submittedName>
</protein>
<proteinExistence type="predicted"/>
<accession>A0A9N9PJT7</accession>
<keyword evidence="2" id="KW-1185">Reference proteome</keyword>
<evidence type="ECO:0000313" key="1">
    <source>
        <dbReference type="EMBL" id="CAG8956209.1"/>
    </source>
</evidence>
<dbReference type="Proteomes" id="UP000696280">
    <property type="component" value="Unassembled WGS sequence"/>
</dbReference>
<gene>
    <name evidence="1" type="ORF">HYFRA_00003589</name>
</gene>
<organism evidence="1 2">
    <name type="scientific">Hymenoscyphus fraxineus</name>
    <dbReference type="NCBI Taxonomy" id="746836"/>
    <lineage>
        <taxon>Eukaryota</taxon>
        <taxon>Fungi</taxon>
        <taxon>Dikarya</taxon>
        <taxon>Ascomycota</taxon>
        <taxon>Pezizomycotina</taxon>
        <taxon>Leotiomycetes</taxon>
        <taxon>Helotiales</taxon>
        <taxon>Helotiaceae</taxon>
        <taxon>Hymenoscyphus</taxon>
    </lineage>
</organism>
<sequence>MTLRTITFLQSPMKWALWQYHTSFIGLLRSQTFTYPVSKALLTSKSMRLVNPRSHAVKTDQVSMLVSASSIRGLSDEEVLARLAKGFFGGFIFLPERTAMRWGIHKWLPVKFAGLESSPDEKVLWKASEIPKSSLLQVGDVISGAFKMTDYHLQGPSEFSTSYVDFCFGSDESRFGGCHRFAIIREASGESNADGETEGNKEEQFKVLLEHFRCNPQINADSWAEYIPWVHYWYAMLLFADAVRTLLSK</sequence>
<evidence type="ECO:0000313" key="2">
    <source>
        <dbReference type="Proteomes" id="UP000696280"/>
    </source>
</evidence>